<name>A0A0M9A3T6_9HYME</name>
<organism evidence="1 2">
    <name type="scientific">Melipona quadrifasciata</name>
    <dbReference type="NCBI Taxonomy" id="166423"/>
    <lineage>
        <taxon>Eukaryota</taxon>
        <taxon>Metazoa</taxon>
        <taxon>Ecdysozoa</taxon>
        <taxon>Arthropoda</taxon>
        <taxon>Hexapoda</taxon>
        <taxon>Insecta</taxon>
        <taxon>Pterygota</taxon>
        <taxon>Neoptera</taxon>
        <taxon>Endopterygota</taxon>
        <taxon>Hymenoptera</taxon>
        <taxon>Apocrita</taxon>
        <taxon>Aculeata</taxon>
        <taxon>Apoidea</taxon>
        <taxon>Anthophila</taxon>
        <taxon>Apidae</taxon>
        <taxon>Melipona</taxon>
    </lineage>
</organism>
<keyword evidence="2" id="KW-1185">Reference proteome</keyword>
<evidence type="ECO:0000313" key="2">
    <source>
        <dbReference type="Proteomes" id="UP000053105"/>
    </source>
</evidence>
<protein>
    <submittedName>
        <fullName evidence="1">Uncharacterized protein</fullName>
    </submittedName>
</protein>
<dbReference type="Proteomes" id="UP000053105">
    <property type="component" value="Unassembled WGS sequence"/>
</dbReference>
<accession>A0A0M9A3T6</accession>
<dbReference type="AlphaFoldDB" id="A0A0M9A3T6"/>
<sequence>MDNPLSKLPPLWKASPAPLTDLIFQSAALRSAQNRFASLSVSLGTALCCSKPSGFKILQFGTNNSRHAWHIISSQKATVHHCGKLVTHGGYDASQAFRNRILLAVLGIYKFAEATVGVAMPTYHNAGGGYPNVSAPVRQAKLDGNHHTIPSNVTSHPLIQNSTQHNVPSNLSASNIPSHPVSPTMTTHSSVTTPNITNHMNTASPPVILTPNVTPNVTPNSGNPAALPVNPRHECLGLSEIPKKGNIKQRTKEKLYTLKGMKPAKFLRMRNLKGILDLFGKRRRPKYLSKVTLLPFVHDLKTYDKR</sequence>
<dbReference type="EMBL" id="KQ435742">
    <property type="protein sequence ID" value="KOX76660.1"/>
    <property type="molecule type" value="Genomic_DNA"/>
</dbReference>
<dbReference type="STRING" id="166423.A0A0M9A3T6"/>
<reference evidence="1 2" key="1">
    <citation type="submission" date="2015-07" db="EMBL/GenBank/DDBJ databases">
        <title>The genome of Melipona quadrifasciata.</title>
        <authorList>
            <person name="Pan H."/>
            <person name="Kapheim K."/>
        </authorList>
    </citation>
    <scope>NUCLEOTIDE SEQUENCE [LARGE SCALE GENOMIC DNA]</scope>
    <source>
        <strain evidence="1">0111107301</strain>
        <tissue evidence="1">Whole body</tissue>
    </source>
</reference>
<gene>
    <name evidence="1" type="ORF">WN51_11013</name>
</gene>
<dbReference type="OrthoDB" id="346907at2759"/>
<proteinExistence type="predicted"/>
<evidence type="ECO:0000313" key="1">
    <source>
        <dbReference type="EMBL" id="KOX76660.1"/>
    </source>
</evidence>